<reference evidence="2 3" key="1">
    <citation type="submission" date="2024-01" db="EMBL/GenBank/DDBJ databases">
        <title>The complete chloroplast genome sequence of Lithospermum erythrorhizon: insights into the phylogenetic relationship among Boraginaceae species and the maternal lineages of purple gromwells.</title>
        <authorList>
            <person name="Okada T."/>
            <person name="Watanabe K."/>
        </authorList>
    </citation>
    <scope>NUCLEOTIDE SEQUENCE [LARGE SCALE GENOMIC DNA]</scope>
</reference>
<name>A0AAV3RCX0_LITER</name>
<feature type="region of interest" description="Disordered" evidence="1">
    <location>
        <begin position="78"/>
        <end position="97"/>
    </location>
</feature>
<organism evidence="2 3">
    <name type="scientific">Lithospermum erythrorhizon</name>
    <name type="common">Purple gromwell</name>
    <name type="synonym">Lithospermum officinale var. erythrorhizon</name>
    <dbReference type="NCBI Taxonomy" id="34254"/>
    <lineage>
        <taxon>Eukaryota</taxon>
        <taxon>Viridiplantae</taxon>
        <taxon>Streptophyta</taxon>
        <taxon>Embryophyta</taxon>
        <taxon>Tracheophyta</taxon>
        <taxon>Spermatophyta</taxon>
        <taxon>Magnoliopsida</taxon>
        <taxon>eudicotyledons</taxon>
        <taxon>Gunneridae</taxon>
        <taxon>Pentapetalae</taxon>
        <taxon>asterids</taxon>
        <taxon>lamiids</taxon>
        <taxon>Boraginales</taxon>
        <taxon>Boraginaceae</taxon>
        <taxon>Boraginoideae</taxon>
        <taxon>Lithospermeae</taxon>
        <taxon>Lithospermum</taxon>
    </lineage>
</organism>
<comment type="caution">
    <text evidence="2">The sequence shown here is derived from an EMBL/GenBank/DDBJ whole genome shotgun (WGS) entry which is preliminary data.</text>
</comment>
<protein>
    <submittedName>
        <fullName evidence="2">Uncharacterized protein</fullName>
    </submittedName>
</protein>
<dbReference type="EMBL" id="BAABME010008384">
    <property type="protein sequence ID" value="GAA0172970.1"/>
    <property type="molecule type" value="Genomic_DNA"/>
</dbReference>
<dbReference type="AlphaFoldDB" id="A0AAV3RCX0"/>
<proteinExistence type="predicted"/>
<evidence type="ECO:0000313" key="3">
    <source>
        <dbReference type="Proteomes" id="UP001454036"/>
    </source>
</evidence>
<dbReference type="Proteomes" id="UP001454036">
    <property type="component" value="Unassembled WGS sequence"/>
</dbReference>
<evidence type="ECO:0000313" key="2">
    <source>
        <dbReference type="EMBL" id="GAA0172970.1"/>
    </source>
</evidence>
<accession>A0AAV3RCX0</accession>
<evidence type="ECO:0000256" key="1">
    <source>
        <dbReference type="SAM" id="MobiDB-lite"/>
    </source>
</evidence>
<keyword evidence="3" id="KW-1185">Reference proteome</keyword>
<gene>
    <name evidence="2" type="ORF">LIER_26686</name>
</gene>
<dbReference type="PANTHER" id="PTHR34046">
    <property type="entry name" value="OS06G0218800 PROTEIN"/>
    <property type="match status" value="1"/>
</dbReference>
<dbReference type="PANTHER" id="PTHR34046:SF7">
    <property type="entry name" value="DUF740 FAMILY PROTEIN"/>
    <property type="match status" value="1"/>
</dbReference>
<sequence length="196" mass="21953">MHNSSYTTVPKLMFAKNMEFKSKSRTQKQKQQFRIMSGYIRSKSKTPPILCKKHPKHKQSPGVCAICLREKLNQLPSTSSITKKATKKANAAGSSCSSSSLSSLSSHESSNASSSCPSPHHLCHRSYSSMTFLKSGKSLFTNSKSMTDIVIPRHKSRAAMDDQTEKKVGFWSKLLFTSKKRRNKGLMHKDKGDYMN</sequence>